<dbReference type="OrthoDB" id="5296245at2"/>
<dbReference type="InterPro" id="IPR009875">
    <property type="entry name" value="PilZ_domain"/>
</dbReference>
<protein>
    <submittedName>
        <fullName evidence="2">Type IV pilus assembly protein PilZ</fullName>
    </submittedName>
</protein>
<proteinExistence type="predicted"/>
<organism evidence="2 3">
    <name type="scientific">Solilutibacter tolerans</name>
    <dbReference type="NCBI Taxonomy" id="1604334"/>
    <lineage>
        <taxon>Bacteria</taxon>
        <taxon>Pseudomonadati</taxon>
        <taxon>Pseudomonadota</taxon>
        <taxon>Gammaproteobacteria</taxon>
        <taxon>Lysobacterales</taxon>
        <taxon>Lysobacteraceae</taxon>
        <taxon>Solilutibacter</taxon>
    </lineage>
</organism>
<dbReference type="STRING" id="1604334.SAMN05421546_1792"/>
<dbReference type="GO" id="GO:0035438">
    <property type="term" value="F:cyclic-di-GMP binding"/>
    <property type="evidence" value="ECO:0007669"/>
    <property type="project" value="InterPro"/>
</dbReference>
<dbReference type="AlphaFoldDB" id="A0A1N6VID3"/>
<dbReference type="Proteomes" id="UP000241788">
    <property type="component" value="Unassembled WGS sequence"/>
</dbReference>
<dbReference type="EMBL" id="FTLW01000004">
    <property type="protein sequence ID" value="SIQ77591.1"/>
    <property type="molecule type" value="Genomic_DNA"/>
</dbReference>
<sequence length="119" mass="12717">MTPTAGAARQSILNVNLPDEGALYSAYMPFIKGGGLFAQTPNRLPLGQPVFMMVTLPDSSEKLPVSGKVCWFTPVGAQGNRPAGVGVQFDDTPEGYQLKAKIESLLAGRLESEKPTFTM</sequence>
<evidence type="ECO:0000259" key="1">
    <source>
        <dbReference type="Pfam" id="PF07238"/>
    </source>
</evidence>
<gene>
    <name evidence="2" type="ORF">SAMN05421546_1792</name>
</gene>
<reference evidence="3" key="1">
    <citation type="submission" date="2017-01" db="EMBL/GenBank/DDBJ databases">
        <authorList>
            <person name="Varghese N."/>
            <person name="Submissions S."/>
        </authorList>
    </citation>
    <scope>NUCLEOTIDE SEQUENCE [LARGE SCALE GENOMIC DNA]</scope>
    <source>
        <strain evidence="3">UM1</strain>
    </source>
</reference>
<dbReference type="Pfam" id="PF07238">
    <property type="entry name" value="PilZ"/>
    <property type="match status" value="1"/>
</dbReference>
<keyword evidence="3" id="KW-1185">Reference proteome</keyword>
<evidence type="ECO:0000313" key="2">
    <source>
        <dbReference type="EMBL" id="SIQ77591.1"/>
    </source>
</evidence>
<feature type="domain" description="PilZ" evidence="1">
    <location>
        <begin position="15"/>
        <end position="106"/>
    </location>
</feature>
<name>A0A1N6VID3_9GAMM</name>
<evidence type="ECO:0000313" key="3">
    <source>
        <dbReference type="Proteomes" id="UP000241788"/>
    </source>
</evidence>
<accession>A0A1N6VID3</accession>
<dbReference type="RefSeq" id="WP_076587409.1">
    <property type="nucleotide sequence ID" value="NZ_FTLW01000004.1"/>
</dbReference>
<dbReference type="Gene3D" id="2.40.10.220">
    <property type="entry name" value="predicted glycosyltransferase like domains"/>
    <property type="match status" value="1"/>
</dbReference>